<dbReference type="Gene3D" id="2.60.40.1640">
    <property type="entry name" value="Conserved domain protein"/>
    <property type="match status" value="1"/>
</dbReference>
<gene>
    <name evidence="4" type="ORF">DFP95_103263</name>
</gene>
<proteinExistence type="predicted"/>
<dbReference type="OrthoDB" id="2541898at2"/>
<feature type="domain" description="DUF5643" evidence="3">
    <location>
        <begin position="234"/>
        <end position="348"/>
    </location>
</feature>
<dbReference type="InterPro" id="IPR040680">
    <property type="entry name" value="DUF5643"/>
</dbReference>
<keyword evidence="5" id="KW-1185">Reference proteome</keyword>
<dbReference type="Proteomes" id="UP000256869">
    <property type="component" value="Unassembled WGS sequence"/>
</dbReference>
<evidence type="ECO:0000259" key="2">
    <source>
        <dbReference type="Pfam" id="PF13786"/>
    </source>
</evidence>
<keyword evidence="1" id="KW-0812">Transmembrane</keyword>
<reference evidence="4 5" key="1">
    <citation type="submission" date="2018-07" db="EMBL/GenBank/DDBJ databases">
        <title>Genomic Encyclopedia of Type Strains, Phase III (KMG-III): the genomes of soil and plant-associated and newly described type strains.</title>
        <authorList>
            <person name="Whitman W."/>
        </authorList>
    </citation>
    <scope>NUCLEOTIDE SEQUENCE [LARGE SCALE GENOMIC DNA]</scope>
    <source>
        <strain evidence="4 5">CECT 8236</strain>
    </source>
</reference>
<evidence type="ECO:0000313" key="4">
    <source>
        <dbReference type="EMBL" id="RED64022.1"/>
    </source>
</evidence>
<protein>
    <submittedName>
        <fullName evidence="4">Uncharacterized protein DUF4179</fullName>
    </submittedName>
</protein>
<organism evidence="4 5">
    <name type="scientific">Cohnella lupini</name>
    <dbReference type="NCBI Taxonomy" id="1294267"/>
    <lineage>
        <taxon>Bacteria</taxon>
        <taxon>Bacillati</taxon>
        <taxon>Bacillota</taxon>
        <taxon>Bacilli</taxon>
        <taxon>Bacillales</taxon>
        <taxon>Paenibacillaceae</taxon>
        <taxon>Cohnella</taxon>
    </lineage>
</organism>
<evidence type="ECO:0000256" key="1">
    <source>
        <dbReference type="SAM" id="Phobius"/>
    </source>
</evidence>
<dbReference type="RefSeq" id="WP_115992120.1">
    <property type="nucleotide sequence ID" value="NZ_QRDY01000003.1"/>
</dbReference>
<evidence type="ECO:0000259" key="3">
    <source>
        <dbReference type="Pfam" id="PF18705"/>
    </source>
</evidence>
<keyword evidence="1" id="KW-1133">Transmembrane helix</keyword>
<comment type="caution">
    <text evidence="4">The sequence shown here is derived from an EMBL/GenBank/DDBJ whole genome shotgun (WGS) entry which is preliminary data.</text>
</comment>
<dbReference type="Pfam" id="PF18705">
    <property type="entry name" value="DUF5643"/>
    <property type="match status" value="1"/>
</dbReference>
<keyword evidence="1" id="KW-0472">Membrane</keyword>
<dbReference type="AlphaFoldDB" id="A0A3D9IQK8"/>
<accession>A0A3D9IQK8</accession>
<sequence length="471" mass="51894">MKHAEIDQALRTMKMGQTSVVPLAISGRIEQTLHSLPKSKNARNRSSTFRRWVYGGASVAVAGGIILLGTAVYSPKAATELERIPLVGPKLQEASNWGQAMAADFGLASQKVTDNGIAMTLNEVIYDGLRMSIGYSLVTSEGMQTNDMDIELKVDGVRIGYVQSEQSGGIVNGTVNNEVNVAHDDLQLEGNISAILYNYRPPAFELTLEVTRIGDKVGKWSFAVPVEEANDIEVLTPDLGKSKDHMSVKLNEVTFSPLSTVVSLDYSFGFMKKADAVGFELVDDRGIVYNPWIYGNRMSSYSSGTSNSSGIVKLDFPAISDEVKYLIVKPHFYDTSYFSQPNAFSESKDSKDSYNREPLDELPTEQNPIILSQGQAGRLLVTGIEFDKNETIVHYRTEGSNPQVQRLHLNLENEQGELIYPIEEQPSNSDRERTMAFPALSPDSKLNLVTSNVIGLVPIPDMDLRIDLPRS</sequence>
<feature type="domain" description="DUF4179" evidence="2">
    <location>
        <begin position="52"/>
        <end position="137"/>
    </location>
</feature>
<feature type="transmembrane region" description="Helical" evidence="1">
    <location>
        <begin position="52"/>
        <end position="73"/>
    </location>
</feature>
<dbReference type="Pfam" id="PF13786">
    <property type="entry name" value="DUF4179"/>
    <property type="match status" value="1"/>
</dbReference>
<dbReference type="Gene3D" id="2.60.40.1630">
    <property type="entry name" value="bacillus anthracis domain"/>
    <property type="match status" value="1"/>
</dbReference>
<evidence type="ECO:0000313" key="5">
    <source>
        <dbReference type="Proteomes" id="UP000256869"/>
    </source>
</evidence>
<name>A0A3D9IQK8_9BACL</name>
<dbReference type="InterPro" id="IPR025436">
    <property type="entry name" value="DUF4179"/>
</dbReference>
<dbReference type="EMBL" id="QRDY01000003">
    <property type="protein sequence ID" value="RED64022.1"/>
    <property type="molecule type" value="Genomic_DNA"/>
</dbReference>